<name>A0A2W2D7X5_9ACTN</name>
<evidence type="ECO:0000313" key="1">
    <source>
        <dbReference type="EMBL" id="PZF88573.1"/>
    </source>
</evidence>
<sequence>MFGRKQRDPEPVRRDKVMRLIQLGMAETDAADRDIDSPTFDKAKATFNAAKDRCTKAELAAAYDALRRHGY</sequence>
<dbReference type="RefSeq" id="WP_111136884.1">
    <property type="nucleotide sequence ID" value="NZ_POUB01000269.1"/>
</dbReference>
<protein>
    <submittedName>
        <fullName evidence="1">Uncharacterized protein</fullName>
    </submittedName>
</protein>
<comment type="caution">
    <text evidence="1">The sequence shown here is derived from an EMBL/GenBank/DDBJ whole genome shotgun (WGS) entry which is preliminary data.</text>
</comment>
<accession>A0A2W2D7X5</accession>
<proteinExistence type="predicted"/>
<reference evidence="1 2" key="1">
    <citation type="submission" date="2018-01" db="EMBL/GenBank/DDBJ databases">
        <title>Draft genome sequence of Salinispora sp. 13K206.</title>
        <authorList>
            <person name="Sahin N."/>
            <person name="Saygin H."/>
            <person name="Ay H."/>
        </authorList>
    </citation>
    <scope>NUCLEOTIDE SEQUENCE [LARGE SCALE GENOMIC DNA]</scope>
    <source>
        <strain evidence="1 2">13K206</strain>
    </source>
</reference>
<dbReference type="AlphaFoldDB" id="A0A2W2D7X5"/>
<keyword evidence="2" id="KW-1185">Reference proteome</keyword>
<gene>
    <name evidence="1" type="ORF">C1I99_26285</name>
</gene>
<organism evidence="1 2">
    <name type="scientific">Micromonospora deserti</name>
    <dbReference type="NCBI Taxonomy" id="2070366"/>
    <lineage>
        <taxon>Bacteria</taxon>
        <taxon>Bacillati</taxon>
        <taxon>Actinomycetota</taxon>
        <taxon>Actinomycetes</taxon>
        <taxon>Micromonosporales</taxon>
        <taxon>Micromonosporaceae</taxon>
        <taxon>Micromonospora</taxon>
    </lineage>
</organism>
<dbReference type="Proteomes" id="UP000248749">
    <property type="component" value="Unassembled WGS sequence"/>
</dbReference>
<evidence type="ECO:0000313" key="2">
    <source>
        <dbReference type="Proteomes" id="UP000248749"/>
    </source>
</evidence>
<dbReference type="EMBL" id="POUB01000269">
    <property type="protein sequence ID" value="PZF88573.1"/>
    <property type="molecule type" value="Genomic_DNA"/>
</dbReference>
<dbReference type="OrthoDB" id="3401868at2"/>